<accession>A0ABU3QI48</accession>
<dbReference type="PANTHER" id="PTHR42912:SF80">
    <property type="entry name" value="METHYLTRANSFERASE DOMAIN-CONTAINING PROTEIN"/>
    <property type="match status" value="1"/>
</dbReference>
<feature type="compositionally biased region" description="Basic and acidic residues" evidence="1">
    <location>
        <begin position="195"/>
        <end position="204"/>
    </location>
</feature>
<dbReference type="InterPro" id="IPR029063">
    <property type="entry name" value="SAM-dependent_MTases_sf"/>
</dbReference>
<evidence type="ECO:0000256" key="1">
    <source>
        <dbReference type="SAM" id="MobiDB-lite"/>
    </source>
</evidence>
<comment type="caution">
    <text evidence="3">The sequence shown here is derived from an EMBL/GenBank/DDBJ whole genome shotgun (WGS) entry which is preliminary data.</text>
</comment>
<protein>
    <submittedName>
        <fullName evidence="3">Class I SAM-dependent methyltransferase</fullName>
        <ecNumber evidence="3">2.1.1.-</ecNumber>
    </submittedName>
</protein>
<dbReference type="GO" id="GO:0008168">
    <property type="term" value="F:methyltransferase activity"/>
    <property type="evidence" value="ECO:0007669"/>
    <property type="project" value="UniProtKB-KW"/>
</dbReference>
<evidence type="ECO:0000259" key="2">
    <source>
        <dbReference type="Pfam" id="PF13649"/>
    </source>
</evidence>
<dbReference type="InterPro" id="IPR050508">
    <property type="entry name" value="Methyltransf_Superfamily"/>
</dbReference>
<dbReference type="InterPro" id="IPR041698">
    <property type="entry name" value="Methyltransf_25"/>
</dbReference>
<keyword evidence="4" id="KW-1185">Reference proteome</keyword>
<name>A0ABU3QI48_9ACTN</name>
<keyword evidence="3" id="KW-0489">Methyltransferase</keyword>
<evidence type="ECO:0000313" key="4">
    <source>
        <dbReference type="Proteomes" id="UP001250181"/>
    </source>
</evidence>
<dbReference type="SUPFAM" id="SSF53335">
    <property type="entry name" value="S-adenosyl-L-methionine-dependent methyltransferases"/>
    <property type="match status" value="1"/>
</dbReference>
<sequence>MTASADFLHTTRAGYDAVAADYVDHPRGEPAAVRLERAMLSVFAQYALPGRPVADVGCGTGWATARLAELGLDAYGIDLSPGMLAVARRDHPGLRFEEGTMTALDVPDGSLGGLVAWYSLIHVPRDRVPGVLAEFHRVLAPGAPLLLAFQVGEDVLHLDEALGHRVSLDFHRWTPGALAPLLEAASLPLHAHLHREPDPHERTPHAHLLARKPA</sequence>
<dbReference type="Proteomes" id="UP001250181">
    <property type="component" value="Unassembled WGS sequence"/>
</dbReference>
<evidence type="ECO:0000313" key="3">
    <source>
        <dbReference type="EMBL" id="MDT9682072.1"/>
    </source>
</evidence>
<dbReference type="PANTHER" id="PTHR42912">
    <property type="entry name" value="METHYLTRANSFERASE"/>
    <property type="match status" value="1"/>
</dbReference>
<dbReference type="CDD" id="cd02440">
    <property type="entry name" value="AdoMet_MTases"/>
    <property type="match status" value="1"/>
</dbReference>
<feature type="region of interest" description="Disordered" evidence="1">
    <location>
        <begin position="195"/>
        <end position="214"/>
    </location>
</feature>
<dbReference type="GO" id="GO:0032259">
    <property type="term" value="P:methylation"/>
    <property type="evidence" value="ECO:0007669"/>
    <property type="project" value="UniProtKB-KW"/>
</dbReference>
<gene>
    <name evidence="3" type="ORF">RND61_08290</name>
</gene>
<dbReference type="EC" id="2.1.1.-" evidence="3"/>
<dbReference type="Pfam" id="PF13649">
    <property type="entry name" value="Methyltransf_25"/>
    <property type="match status" value="1"/>
</dbReference>
<dbReference type="EMBL" id="JAWCTQ010000007">
    <property type="protein sequence ID" value="MDT9682072.1"/>
    <property type="molecule type" value="Genomic_DNA"/>
</dbReference>
<dbReference type="Gene3D" id="3.40.50.150">
    <property type="entry name" value="Vaccinia Virus protein VP39"/>
    <property type="match status" value="1"/>
</dbReference>
<keyword evidence="3" id="KW-0808">Transferase</keyword>
<organism evidence="3 4">
    <name type="scientific">Streptomyces tamarix</name>
    <dbReference type="NCBI Taxonomy" id="3078565"/>
    <lineage>
        <taxon>Bacteria</taxon>
        <taxon>Bacillati</taxon>
        <taxon>Actinomycetota</taxon>
        <taxon>Actinomycetes</taxon>
        <taxon>Kitasatosporales</taxon>
        <taxon>Streptomycetaceae</taxon>
        <taxon>Streptomyces</taxon>
    </lineage>
</organism>
<feature type="domain" description="Methyltransferase" evidence="2">
    <location>
        <begin position="53"/>
        <end position="142"/>
    </location>
</feature>
<dbReference type="RefSeq" id="WP_315877156.1">
    <property type="nucleotide sequence ID" value="NZ_JAWCTQ010000007.1"/>
</dbReference>
<proteinExistence type="predicted"/>
<reference evidence="3 4" key="1">
    <citation type="submission" date="2023-09" db="EMBL/GenBank/DDBJ databases">
        <title>Streptomyces sp. nov.: A antagonism against Alternaria gaisen Producing Streptochlin, Isolated from Tamarix root soil.</title>
        <authorList>
            <person name="Chen Y."/>
        </authorList>
    </citation>
    <scope>NUCLEOTIDE SEQUENCE [LARGE SCALE GENOMIC DNA]</scope>
    <source>
        <strain evidence="3 4">TRM76323</strain>
    </source>
</reference>